<dbReference type="Proteomes" id="UP000177235">
    <property type="component" value="Unassembled WGS sequence"/>
</dbReference>
<proteinExistence type="predicted"/>
<accession>A0A1F5QA49</accession>
<evidence type="ECO:0000313" key="2">
    <source>
        <dbReference type="EMBL" id="OGE99075.1"/>
    </source>
</evidence>
<comment type="caution">
    <text evidence="2">The sequence shown here is derived from an EMBL/GenBank/DDBJ whole genome shotgun (WGS) entry which is preliminary data.</text>
</comment>
<dbReference type="AlphaFoldDB" id="A0A1F5QA49"/>
<dbReference type="EMBL" id="MFFF01000022">
    <property type="protein sequence ID" value="OGE99075.1"/>
    <property type="molecule type" value="Genomic_DNA"/>
</dbReference>
<evidence type="ECO:0000256" key="1">
    <source>
        <dbReference type="SAM" id="MobiDB-lite"/>
    </source>
</evidence>
<feature type="region of interest" description="Disordered" evidence="1">
    <location>
        <begin position="1"/>
        <end position="62"/>
    </location>
</feature>
<protein>
    <submittedName>
        <fullName evidence="2">Uncharacterized protein</fullName>
    </submittedName>
</protein>
<name>A0A1F5QA49_9BACT</name>
<evidence type="ECO:0000313" key="3">
    <source>
        <dbReference type="Proteomes" id="UP000177235"/>
    </source>
</evidence>
<gene>
    <name evidence="2" type="ORF">A3J05_01395</name>
</gene>
<feature type="compositionally biased region" description="Basic and acidic residues" evidence="1">
    <location>
        <begin position="23"/>
        <end position="35"/>
    </location>
</feature>
<sequence>MSPKNRGVLASAKESLQNGKETQGCKKENSQKEDQPTQESLKLSFAAKQESPPKGFFCRAKM</sequence>
<organism evidence="2 3">
    <name type="scientific">Candidatus Doudnabacteria bacterium RIFCSPLOWO2_02_FULL_48_13</name>
    <dbReference type="NCBI Taxonomy" id="1817845"/>
    <lineage>
        <taxon>Bacteria</taxon>
        <taxon>Candidatus Doudnaibacteriota</taxon>
    </lineage>
</organism>
<reference evidence="2 3" key="1">
    <citation type="journal article" date="2016" name="Nat. Commun.">
        <title>Thousands of microbial genomes shed light on interconnected biogeochemical processes in an aquifer system.</title>
        <authorList>
            <person name="Anantharaman K."/>
            <person name="Brown C.T."/>
            <person name="Hug L.A."/>
            <person name="Sharon I."/>
            <person name="Castelle C.J."/>
            <person name="Probst A.J."/>
            <person name="Thomas B.C."/>
            <person name="Singh A."/>
            <person name="Wilkins M.J."/>
            <person name="Karaoz U."/>
            <person name="Brodie E.L."/>
            <person name="Williams K.H."/>
            <person name="Hubbard S.S."/>
            <person name="Banfield J.F."/>
        </authorList>
    </citation>
    <scope>NUCLEOTIDE SEQUENCE [LARGE SCALE GENOMIC DNA]</scope>
</reference>